<reference evidence="1 2" key="1">
    <citation type="submission" date="2021-01" db="EMBL/GenBank/DDBJ databases">
        <title>Whole genome shotgun sequence of Catellatospora citrea NBRC 14495.</title>
        <authorList>
            <person name="Komaki H."/>
            <person name="Tamura T."/>
        </authorList>
    </citation>
    <scope>NUCLEOTIDE SEQUENCE [LARGE SCALE GENOMIC DNA]</scope>
    <source>
        <strain evidence="1 2">NBRC 14495</strain>
    </source>
</reference>
<keyword evidence="2" id="KW-1185">Reference proteome</keyword>
<evidence type="ECO:0008006" key="3">
    <source>
        <dbReference type="Google" id="ProtNLM"/>
    </source>
</evidence>
<dbReference type="RefSeq" id="WP_120318202.1">
    <property type="nucleotide sequence ID" value="NZ_BONH01000048.1"/>
</dbReference>
<name>A0A8J3KS34_9ACTN</name>
<dbReference type="SUPFAM" id="SSF48452">
    <property type="entry name" value="TPR-like"/>
    <property type="match status" value="1"/>
</dbReference>
<dbReference type="Gene3D" id="1.25.40.10">
    <property type="entry name" value="Tetratricopeptide repeat domain"/>
    <property type="match status" value="1"/>
</dbReference>
<dbReference type="EMBL" id="BONH01000048">
    <property type="protein sequence ID" value="GIG02151.1"/>
    <property type="molecule type" value="Genomic_DNA"/>
</dbReference>
<proteinExistence type="predicted"/>
<dbReference type="AlphaFoldDB" id="A0A8J3KS34"/>
<protein>
    <recommendedName>
        <fullName evidence="3">Tetratricopeptide repeat protein</fullName>
    </recommendedName>
</protein>
<accession>A0A8J3KS34</accession>
<comment type="caution">
    <text evidence="1">The sequence shown here is derived from an EMBL/GenBank/DDBJ whole genome shotgun (WGS) entry which is preliminary data.</text>
</comment>
<dbReference type="InterPro" id="IPR011990">
    <property type="entry name" value="TPR-like_helical_dom_sf"/>
</dbReference>
<evidence type="ECO:0000313" key="1">
    <source>
        <dbReference type="EMBL" id="GIG02151.1"/>
    </source>
</evidence>
<evidence type="ECO:0000313" key="2">
    <source>
        <dbReference type="Proteomes" id="UP000659904"/>
    </source>
</evidence>
<gene>
    <name evidence="1" type="ORF">Cci01nite_72440</name>
</gene>
<dbReference type="Proteomes" id="UP000659904">
    <property type="component" value="Unassembled WGS sequence"/>
</dbReference>
<organism evidence="1 2">
    <name type="scientific">Catellatospora citrea</name>
    <dbReference type="NCBI Taxonomy" id="53366"/>
    <lineage>
        <taxon>Bacteria</taxon>
        <taxon>Bacillati</taxon>
        <taxon>Actinomycetota</taxon>
        <taxon>Actinomycetes</taxon>
        <taxon>Micromonosporales</taxon>
        <taxon>Micromonosporaceae</taxon>
        <taxon>Catellatospora</taxon>
    </lineage>
</organism>
<sequence>MADGVNDPHQEALGELALAGLALDEHDLDHAVSHLSVALAHEPGLPEAHELLAKLAARSDDGGLALFRPGERAPVGRVVAFAHVLARHGGYADALSLLAQATVHHPGRPWADVSWVQALDPRLVPADRLVRVLLAVLGALPDPAPAPIAAATRPYLALAERSLVAYPQDALLHGAASGVARRLREVPLALRWAQRGVELESTKLTEMWWGNALRADGQLAAAVRAMRAAQRHDPDDLSVTSDLALWLTELGHTAEALDLIEQALVKDPSYDCAVHTAHRLRFQSDGDPDHLVALADFMRATTDASHEHHDLQHCCDGLPWLGYVPAAVEVCVKVLRTTTDEQRAHPGEMGLSRMESPSALALLRRAWPGVAVAASEPGLPDPRVALRPGIRLWDFDGTRPTPALDPPTPPAAREVAAMLPLGWAPPPMAYDMAVRLSGVPVDELLAALVHPPTPAVETDPDRVSVPERQLQVWACLGLLHHRTGEPWATSTRRRLLVEIAFGAEDWTTEAALYALVTAAWVDPSCRTDVAELVAARLRALLDAGRTRAITIGASVAQLAFITPGMPAAVRTLARELAQGQWPASATYTPGPAAPLPRPRRSWLDRLLGRG</sequence>